<dbReference type="SUPFAM" id="SSF54593">
    <property type="entry name" value="Glyoxalase/Bleomycin resistance protein/Dihydroxybiphenyl dioxygenase"/>
    <property type="match status" value="1"/>
</dbReference>
<dbReference type="InterPro" id="IPR037523">
    <property type="entry name" value="VOC_core"/>
</dbReference>
<dbReference type="Gene3D" id="3.10.180.10">
    <property type="entry name" value="2,3-Dihydroxybiphenyl 1,2-Dioxygenase, domain 1"/>
    <property type="match status" value="1"/>
</dbReference>
<comment type="caution">
    <text evidence="2">The sequence shown here is derived from an EMBL/GenBank/DDBJ whole genome shotgun (WGS) entry which is preliminary data.</text>
</comment>
<dbReference type="PANTHER" id="PTHR46142:SF3">
    <property type="entry name" value="F18B13.24 PROTEIN"/>
    <property type="match status" value="1"/>
</dbReference>
<dbReference type="InterPro" id="IPR004360">
    <property type="entry name" value="Glyas_Fos-R_dOase_dom"/>
</dbReference>
<keyword evidence="3" id="KW-1185">Reference proteome</keyword>
<organism evidence="2 3">
    <name type="scientific">Aeoliella straminimaris</name>
    <dbReference type="NCBI Taxonomy" id="2954799"/>
    <lineage>
        <taxon>Bacteria</taxon>
        <taxon>Pseudomonadati</taxon>
        <taxon>Planctomycetota</taxon>
        <taxon>Planctomycetia</taxon>
        <taxon>Pirellulales</taxon>
        <taxon>Lacipirellulaceae</taxon>
        <taxon>Aeoliella</taxon>
    </lineage>
</organism>
<dbReference type="Proteomes" id="UP001155241">
    <property type="component" value="Unassembled WGS sequence"/>
</dbReference>
<evidence type="ECO:0000313" key="3">
    <source>
        <dbReference type="Proteomes" id="UP001155241"/>
    </source>
</evidence>
<dbReference type="PROSITE" id="PS51819">
    <property type="entry name" value="VOC"/>
    <property type="match status" value="1"/>
</dbReference>
<dbReference type="RefSeq" id="WP_252852303.1">
    <property type="nucleotide sequence ID" value="NZ_JAMXLR010000036.1"/>
</dbReference>
<proteinExistence type="predicted"/>
<dbReference type="PANTHER" id="PTHR46142">
    <property type="match status" value="1"/>
</dbReference>
<feature type="domain" description="VOC" evidence="1">
    <location>
        <begin position="9"/>
        <end position="128"/>
    </location>
</feature>
<dbReference type="InterPro" id="IPR029068">
    <property type="entry name" value="Glyas_Bleomycin-R_OHBP_Dase"/>
</dbReference>
<accession>A0A9X2F9N6</accession>
<gene>
    <name evidence="2" type="ORF">NG895_09790</name>
</gene>
<protein>
    <submittedName>
        <fullName evidence="2">VOC family protein</fullName>
    </submittedName>
</protein>
<evidence type="ECO:0000259" key="1">
    <source>
        <dbReference type="PROSITE" id="PS51819"/>
    </source>
</evidence>
<name>A0A9X2F9N6_9BACT</name>
<reference evidence="2" key="1">
    <citation type="submission" date="2022-06" db="EMBL/GenBank/DDBJ databases">
        <title>Aeoliella straminimaris, a novel planctomycete from sediments.</title>
        <authorList>
            <person name="Vitorino I.R."/>
            <person name="Lage O.M."/>
        </authorList>
    </citation>
    <scope>NUCLEOTIDE SEQUENCE</scope>
    <source>
        <strain evidence="2">ICT_H6.2</strain>
    </source>
</reference>
<sequence length="141" mass="16322">MPDPIPVARFNHAALNASNVDASVAFYTQVLGFYEVPRPGFSFAGSWLYSDNLGMMLHLIQDERFEPIPTRDNTRRSHLAFRVEDIDRTLELLAEQEIPVIQRRLPDYGYRQLFIHDPDGNLIELGEWPDVEKMDLRPLPQ</sequence>
<dbReference type="Pfam" id="PF00903">
    <property type="entry name" value="Glyoxalase"/>
    <property type="match status" value="1"/>
</dbReference>
<dbReference type="EMBL" id="JAMXLR010000036">
    <property type="protein sequence ID" value="MCO6044198.1"/>
    <property type="molecule type" value="Genomic_DNA"/>
</dbReference>
<evidence type="ECO:0000313" key="2">
    <source>
        <dbReference type="EMBL" id="MCO6044198.1"/>
    </source>
</evidence>
<dbReference type="AlphaFoldDB" id="A0A9X2F9N6"/>